<dbReference type="GO" id="GO:0003824">
    <property type="term" value="F:catalytic activity"/>
    <property type="evidence" value="ECO:0007669"/>
    <property type="project" value="UniProtKB-ARBA"/>
</dbReference>
<accession>A0A102KV21</accession>
<dbReference type="Proteomes" id="UP000065521">
    <property type="component" value="Unassembled WGS sequence"/>
</dbReference>
<evidence type="ECO:0000313" key="2">
    <source>
        <dbReference type="Proteomes" id="UP000065521"/>
    </source>
</evidence>
<organism evidence="1 2">
    <name type="scientific">Burkholderia ubonensis</name>
    <dbReference type="NCBI Taxonomy" id="101571"/>
    <lineage>
        <taxon>Bacteria</taxon>
        <taxon>Pseudomonadati</taxon>
        <taxon>Pseudomonadota</taxon>
        <taxon>Betaproteobacteria</taxon>
        <taxon>Burkholderiales</taxon>
        <taxon>Burkholderiaceae</taxon>
        <taxon>Burkholderia</taxon>
        <taxon>Burkholderia cepacia complex</taxon>
    </lineage>
</organism>
<dbReference type="InterPro" id="IPR015797">
    <property type="entry name" value="NUDIX_hydrolase-like_dom_sf"/>
</dbReference>
<dbReference type="EMBL" id="LOTN01000071">
    <property type="protein sequence ID" value="KUZ82024.1"/>
    <property type="molecule type" value="Genomic_DNA"/>
</dbReference>
<protein>
    <submittedName>
        <fullName evidence="1">Uncharacterized protein</fullName>
    </submittedName>
</protein>
<gene>
    <name evidence="1" type="ORF">WI38_31925</name>
</gene>
<sequence length="191" mass="21287">MQVYAVLYTGTGRFLLGWKLDKGYFFYNSATHTGSLVPNGQTLNGADNYALPGGRREGSEAIRAGAAREFQEETAVGVGGFPAVDHSFGNDFGAGYFKVSDTQLDTIYSQIRNVNLIAAANASLEVEHGQITQYGQIHQRYPNSPQDNELETVYVWSVHDQANWNTVLSWQGSNTLGWYYDILIYWRNSVL</sequence>
<proteinExistence type="predicted"/>
<dbReference type="CDD" id="cd02883">
    <property type="entry name" value="NUDIX_Hydrolase"/>
    <property type="match status" value="1"/>
</dbReference>
<dbReference type="Gene3D" id="3.90.79.10">
    <property type="entry name" value="Nucleoside Triphosphate Pyrophosphohydrolase"/>
    <property type="match status" value="1"/>
</dbReference>
<dbReference type="RefSeq" id="WP_059637854.1">
    <property type="nucleotide sequence ID" value="NZ_JBGRUP010000004.1"/>
</dbReference>
<dbReference type="AlphaFoldDB" id="A0A102KV21"/>
<comment type="caution">
    <text evidence="1">The sequence shown here is derived from an EMBL/GenBank/DDBJ whole genome shotgun (WGS) entry which is preliminary data.</text>
</comment>
<dbReference type="SUPFAM" id="SSF55811">
    <property type="entry name" value="Nudix"/>
    <property type="match status" value="1"/>
</dbReference>
<name>A0A102KV21_9BURK</name>
<reference evidence="1 2" key="1">
    <citation type="submission" date="2015-11" db="EMBL/GenBank/DDBJ databases">
        <title>Expanding the genomic diversity of Burkholderia species for the development of highly accurate diagnostics.</title>
        <authorList>
            <person name="Sahl J."/>
            <person name="Keim P."/>
            <person name="Wagner D."/>
        </authorList>
    </citation>
    <scope>NUCLEOTIDE SEQUENCE [LARGE SCALE GENOMIC DNA]</scope>
    <source>
        <strain evidence="1 2">RF32-BP4</strain>
    </source>
</reference>
<evidence type="ECO:0000313" key="1">
    <source>
        <dbReference type="EMBL" id="KUZ82024.1"/>
    </source>
</evidence>